<dbReference type="Proteomes" id="UP000515165">
    <property type="component" value="Chromosome 14"/>
</dbReference>
<protein>
    <submittedName>
        <fullName evidence="2">Uncharacterized protein LOC113912558</fullName>
    </submittedName>
</protein>
<evidence type="ECO:0000313" key="1">
    <source>
        <dbReference type="Proteomes" id="UP000515165"/>
    </source>
</evidence>
<dbReference type="AlphaFoldDB" id="A0A6J2BI74"/>
<proteinExistence type="predicted"/>
<sequence length="166" mass="19045">MSLERSTKKKRPFKWSSCLHAQDMVKERRQEEEWSKSQQHCRHSMDSSLAQTCTPLGPANFEEKAVPFSFVLRHGHNANWRTPRGIQRVRSYPGDDWQMDFTHALNAWVQGPPGLGTKGLLEPVREGLHTVILATPTAVTVPEFEAWIHHSRVKPWSQQEGTKIPL</sequence>
<dbReference type="KEGG" id="zca:113912558"/>
<dbReference type="RefSeq" id="XP_027431684.1">
    <property type="nucleotide sequence ID" value="XM_027575883.2"/>
</dbReference>
<accession>A0A6J2BI74</accession>
<organism evidence="1 2">
    <name type="scientific">Zalophus californianus</name>
    <name type="common">California sealion</name>
    <dbReference type="NCBI Taxonomy" id="9704"/>
    <lineage>
        <taxon>Eukaryota</taxon>
        <taxon>Metazoa</taxon>
        <taxon>Chordata</taxon>
        <taxon>Craniata</taxon>
        <taxon>Vertebrata</taxon>
        <taxon>Euteleostomi</taxon>
        <taxon>Mammalia</taxon>
        <taxon>Eutheria</taxon>
        <taxon>Laurasiatheria</taxon>
        <taxon>Carnivora</taxon>
        <taxon>Caniformia</taxon>
        <taxon>Pinnipedia</taxon>
        <taxon>Otariidae</taxon>
        <taxon>Zalophus</taxon>
    </lineage>
</organism>
<dbReference type="GeneID" id="113912558"/>
<gene>
    <name evidence="2" type="primary">LOC113912558</name>
</gene>
<evidence type="ECO:0000313" key="2">
    <source>
        <dbReference type="RefSeq" id="XP_027431684.1"/>
    </source>
</evidence>
<reference evidence="2" key="1">
    <citation type="submission" date="2025-08" db="UniProtKB">
        <authorList>
            <consortium name="RefSeq"/>
        </authorList>
    </citation>
    <scope>IDENTIFICATION</scope>
    <source>
        <tissue evidence="2">Blood</tissue>
    </source>
</reference>
<name>A0A6J2BI74_ZALCA</name>
<dbReference type="Gene3D" id="2.30.30.850">
    <property type="match status" value="1"/>
</dbReference>
<keyword evidence="1" id="KW-1185">Reference proteome</keyword>